<keyword evidence="1" id="KW-0479">Metal-binding</keyword>
<dbReference type="Pfam" id="PF07282">
    <property type="entry name" value="Cas12f1-like_TNB"/>
    <property type="match status" value="2"/>
</dbReference>
<feature type="domain" description="Cas12f1-like TNB" evidence="5">
    <location>
        <begin position="68"/>
        <end position="91"/>
    </location>
</feature>
<organism evidence="7 8">
    <name type="scientific">Methanoculleus bourgensis</name>
    <dbReference type="NCBI Taxonomy" id="83986"/>
    <lineage>
        <taxon>Archaea</taxon>
        <taxon>Methanobacteriati</taxon>
        <taxon>Methanobacteriota</taxon>
        <taxon>Stenosarchaea group</taxon>
        <taxon>Methanomicrobia</taxon>
        <taxon>Methanomicrobiales</taxon>
        <taxon>Methanomicrobiaceae</taxon>
        <taxon>Methanoculleus</taxon>
    </lineage>
</organism>
<evidence type="ECO:0008006" key="9">
    <source>
        <dbReference type="Google" id="ProtNLM"/>
    </source>
</evidence>
<proteinExistence type="predicted"/>
<evidence type="ECO:0000313" key="8">
    <source>
        <dbReference type="Proteomes" id="UP000069850"/>
    </source>
</evidence>
<accession>A0A0X3BQG0</accession>
<dbReference type="InterPro" id="IPR010095">
    <property type="entry name" value="Cas12f1-like_TNB"/>
</dbReference>
<dbReference type="Proteomes" id="UP000069850">
    <property type="component" value="Chromosome 1"/>
</dbReference>
<evidence type="ECO:0000259" key="5">
    <source>
        <dbReference type="Pfam" id="PF07282"/>
    </source>
</evidence>
<gene>
    <name evidence="7" type="ORF">MMAB1_2946</name>
</gene>
<feature type="domain" description="Cas12f1-like TNB" evidence="5">
    <location>
        <begin position="150"/>
        <end position="173"/>
    </location>
</feature>
<evidence type="ECO:0000256" key="2">
    <source>
        <dbReference type="ARBA" id="ARBA00022833"/>
    </source>
</evidence>
<feature type="domain" description="Transposase putative helix-turn-helix" evidence="6">
    <location>
        <begin position="1"/>
        <end position="43"/>
    </location>
</feature>
<dbReference type="GO" id="GO:0046872">
    <property type="term" value="F:metal ion binding"/>
    <property type="evidence" value="ECO:0007669"/>
    <property type="project" value="UniProtKB-KW"/>
</dbReference>
<sequence>MLRRYQYRLYPTEDQKTLNARHLGCCRFVYNWALARKNQAYHDEGISLSRYDFMNQLPALKAELPWLKDREWTCPDCGTTHDRDLNAATNIKQFTLAGDGSAPSSRCCRFVYNWALARKNQAYHDEGISLSRYDFMNQLPALKAELPWLKDREWTCPDCGTTHDRDLNAATNIKQFTLAGDGSAPSSLWTRSRWGGDETGSPLAQVGGSSRNT</sequence>
<evidence type="ECO:0000256" key="4">
    <source>
        <dbReference type="SAM" id="MobiDB-lite"/>
    </source>
</evidence>
<feature type="region of interest" description="Disordered" evidence="4">
    <location>
        <begin position="182"/>
        <end position="213"/>
    </location>
</feature>
<name>A0A0X3BQG0_9EURY</name>
<feature type="domain" description="Transposase putative helix-turn-helix" evidence="6">
    <location>
        <begin position="107"/>
        <end position="125"/>
    </location>
</feature>
<dbReference type="InterPro" id="IPR021027">
    <property type="entry name" value="Transposase_put_HTH"/>
</dbReference>
<reference evidence="7 8" key="1">
    <citation type="submission" date="2016-01" db="EMBL/GenBank/DDBJ databases">
        <authorList>
            <person name="Manzoor S."/>
        </authorList>
    </citation>
    <scope>NUCLEOTIDE SEQUENCE [LARGE SCALE GENOMIC DNA]</scope>
    <source>
        <strain evidence="7">Methanoculleus sp MAB1</strain>
    </source>
</reference>
<dbReference type="EMBL" id="LT158599">
    <property type="protein sequence ID" value="CVK34159.1"/>
    <property type="molecule type" value="Genomic_DNA"/>
</dbReference>
<keyword evidence="2" id="KW-0862">Zinc</keyword>
<evidence type="ECO:0000259" key="6">
    <source>
        <dbReference type="Pfam" id="PF12323"/>
    </source>
</evidence>
<keyword evidence="3" id="KW-0238">DNA-binding</keyword>
<dbReference type="GeneID" id="70638186"/>
<dbReference type="KEGG" id="mema:MMAB1_2946"/>
<evidence type="ECO:0000313" key="7">
    <source>
        <dbReference type="EMBL" id="CVK34159.1"/>
    </source>
</evidence>
<evidence type="ECO:0000256" key="1">
    <source>
        <dbReference type="ARBA" id="ARBA00022723"/>
    </source>
</evidence>
<dbReference type="RefSeq" id="WP_062265426.1">
    <property type="nucleotide sequence ID" value="NZ_LT158599.1"/>
</dbReference>
<protein>
    <recommendedName>
        <fullName evidence="9">Transposase</fullName>
    </recommendedName>
</protein>
<dbReference type="AlphaFoldDB" id="A0A0X3BQG0"/>
<dbReference type="Pfam" id="PF12323">
    <property type="entry name" value="HTH_OrfB_IS605"/>
    <property type="match status" value="2"/>
</dbReference>
<evidence type="ECO:0000256" key="3">
    <source>
        <dbReference type="ARBA" id="ARBA00023125"/>
    </source>
</evidence>
<dbReference type="GO" id="GO:0003677">
    <property type="term" value="F:DNA binding"/>
    <property type="evidence" value="ECO:0007669"/>
    <property type="project" value="UniProtKB-KW"/>
</dbReference>